<comment type="subcellular location">
    <subcellularLocation>
        <location evidence="1">Membrane</location>
    </subcellularLocation>
</comment>
<feature type="signal peptide" evidence="7">
    <location>
        <begin position="1"/>
        <end position="19"/>
    </location>
</feature>
<dbReference type="AlphaFoldDB" id="A0A8S1FA44"/>
<evidence type="ECO:0000256" key="5">
    <source>
        <dbReference type="ARBA" id="ARBA00023136"/>
    </source>
</evidence>
<feature type="transmembrane region" description="Helical" evidence="6">
    <location>
        <begin position="410"/>
        <end position="430"/>
    </location>
</feature>
<dbReference type="Proteomes" id="UP000494206">
    <property type="component" value="Unassembled WGS sequence"/>
</dbReference>
<dbReference type="InterPro" id="IPR005045">
    <property type="entry name" value="CDC50/LEM3_fam"/>
</dbReference>
<organism evidence="8 9">
    <name type="scientific">Caenorhabditis bovis</name>
    <dbReference type="NCBI Taxonomy" id="2654633"/>
    <lineage>
        <taxon>Eukaryota</taxon>
        <taxon>Metazoa</taxon>
        <taxon>Ecdysozoa</taxon>
        <taxon>Nematoda</taxon>
        <taxon>Chromadorea</taxon>
        <taxon>Rhabditida</taxon>
        <taxon>Rhabditina</taxon>
        <taxon>Rhabditomorpha</taxon>
        <taxon>Rhabditoidea</taxon>
        <taxon>Rhabditidae</taxon>
        <taxon>Peloderinae</taxon>
        <taxon>Caenorhabditis</taxon>
    </lineage>
</organism>
<dbReference type="PANTHER" id="PTHR10926:SF23">
    <property type="entry name" value="CELL CYCLE CONTROL PROTEIN 50A"/>
    <property type="match status" value="1"/>
</dbReference>
<keyword evidence="4 6" id="KW-1133">Transmembrane helix</keyword>
<evidence type="ECO:0008006" key="10">
    <source>
        <dbReference type="Google" id="ProtNLM"/>
    </source>
</evidence>
<keyword evidence="3 6" id="KW-0812">Transmembrane</keyword>
<evidence type="ECO:0000256" key="3">
    <source>
        <dbReference type="ARBA" id="ARBA00022692"/>
    </source>
</evidence>
<comment type="similarity">
    <text evidence="2">Belongs to the CDC50/LEM3 family.</text>
</comment>
<name>A0A8S1FA44_9PELO</name>
<gene>
    <name evidence="8" type="ORF">CBOVIS_LOCUS10874</name>
</gene>
<reference evidence="8 9" key="1">
    <citation type="submission" date="2020-04" db="EMBL/GenBank/DDBJ databases">
        <authorList>
            <person name="Laetsch R D."/>
            <person name="Stevens L."/>
            <person name="Kumar S."/>
            <person name="Blaxter L. M."/>
        </authorList>
    </citation>
    <scope>NUCLEOTIDE SEQUENCE [LARGE SCALE GENOMIC DNA]</scope>
</reference>
<dbReference type="GO" id="GO:0005886">
    <property type="term" value="C:plasma membrane"/>
    <property type="evidence" value="ECO:0007669"/>
    <property type="project" value="TreeGrafter"/>
</dbReference>
<protein>
    <recommendedName>
        <fullName evidence="10">Cell cycle control protein 50A</fullName>
    </recommendedName>
</protein>
<evidence type="ECO:0000256" key="2">
    <source>
        <dbReference type="ARBA" id="ARBA00009457"/>
    </source>
</evidence>
<keyword evidence="7" id="KW-0732">Signal</keyword>
<dbReference type="GO" id="GO:0005783">
    <property type="term" value="C:endoplasmic reticulum"/>
    <property type="evidence" value="ECO:0007669"/>
    <property type="project" value="TreeGrafter"/>
</dbReference>
<sequence>MRLLTSILTIFIFFDYSFCLKCRSVIKGVFNGTEWNYDNSLNCPKNINYCISLNGTFAYSNFSVTGTFQNCFGSGLLGKYITEILPEEYRCQKNDDCLEIPNTNLTRCCCSTNMCTMLDELKPKTKKLAVMPDDIPKIPRHRGKKNRPLNTPWRQQNLPALRPTYNISSAIPVTAFFGSVVLALGLALFFGHMRSLEQEVKYTDCVNVNGSEPFTTAANKSFACSYTIILDENYEGDVKFYYGLSRFYQNNRLYFQSRNDEQLKGDLNNTDGCDPMEYVKVNGTKVPIVPCGQVADSFFNDTFQLFYVTNPDLNEMVRVPWTIRGVLGETEMKRKFRNPPRTGNETLCDVFEGTIRPPSWKIDICKLGANNDTNGEQVGVAFENIDFMVWMKAAALSNFRKLYRKLDRQVDMFSAGLPAGNYTLIINYNYPVSMYGGDKYFVIARETWVGPRNFFLPIVYLVVGTFLLLVTAFFVLIWLKQKISSRIHPQ</sequence>
<feature type="transmembrane region" description="Helical" evidence="6">
    <location>
        <begin position="454"/>
        <end position="479"/>
    </location>
</feature>
<evidence type="ECO:0000256" key="4">
    <source>
        <dbReference type="ARBA" id="ARBA00022989"/>
    </source>
</evidence>
<dbReference type="EMBL" id="CADEPM010000008">
    <property type="protein sequence ID" value="CAB3409188.1"/>
    <property type="molecule type" value="Genomic_DNA"/>
</dbReference>
<comment type="caution">
    <text evidence="8">The sequence shown here is derived from an EMBL/GenBank/DDBJ whole genome shotgun (WGS) entry which is preliminary data.</text>
</comment>
<evidence type="ECO:0000256" key="1">
    <source>
        <dbReference type="ARBA" id="ARBA00004370"/>
    </source>
</evidence>
<keyword evidence="9" id="KW-1185">Reference proteome</keyword>
<feature type="chain" id="PRO_5035902527" description="Cell cycle control protein 50A" evidence="7">
    <location>
        <begin position="20"/>
        <end position="490"/>
    </location>
</feature>
<evidence type="ECO:0000313" key="9">
    <source>
        <dbReference type="Proteomes" id="UP000494206"/>
    </source>
</evidence>
<evidence type="ECO:0000256" key="7">
    <source>
        <dbReference type="SAM" id="SignalP"/>
    </source>
</evidence>
<feature type="transmembrane region" description="Helical" evidence="6">
    <location>
        <begin position="170"/>
        <end position="191"/>
    </location>
</feature>
<proteinExistence type="inferred from homology"/>
<evidence type="ECO:0000313" key="8">
    <source>
        <dbReference type="EMBL" id="CAB3409188.1"/>
    </source>
</evidence>
<dbReference type="OrthoDB" id="340608at2759"/>
<dbReference type="PANTHER" id="PTHR10926">
    <property type="entry name" value="CELL CYCLE CONTROL PROTEIN 50"/>
    <property type="match status" value="1"/>
</dbReference>
<evidence type="ECO:0000256" key="6">
    <source>
        <dbReference type="SAM" id="Phobius"/>
    </source>
</evidence>
<dbReference type="GO" id="GO:0005794">
    <property type="term" value="C:Golgi apparatus"/>
    <property type="evidence" value="ECO:0007669"/>
    <property type="project" value="TreeGrafter"/>
</dbReference>
<accession>A0A8S1FA44</accession>
<keyword evidence="5 6" id="KW-0472">Membrane</keyword>
<dbReference type="Pfam" id="PF03381">
    <property type="entry name" value="CDC50"/>
    <property type="match status" value="1"/>
</dbReference>